<dbReference type="Proteomes" id="UP000807785">
    <property type="component" value="Unassembled WGS sequence"/>
</dbReference>
<accession>A0A9D7E9U4</accession>
<evidence type="ECO:0000256" key="1">
    <source>
        <dbReference type="SAM" id="SignalP"/>
    </source>
</evidence>
<protein>
    <submittedName>
        <fullName evidence="2">Uncharacterized protein</fullName>
    </submittedName>
</protein>
<comment type="caution">
    <text evidence="2">The sequence shown here is derived from an EMBL/GenBank/DDBJ whole genome shotgun (WGS) entry which is preliminary data.</text>
</comment>
<name>A0A9D7E9U4_9PROT</name>
<evidence type="ECO:0000313" key="2">
    <source>
        <dbReference type="EMBL" id="MBK6973742.1"/>
    </source>
</evidence>
<keyword evidence="1" id="KW-0732">Signal</keyword>
<organism evidence="2 3">
    <name type="scientific">Candidatus Methylophosphatis roskildensis</name>
    <dbReference type="NCBI Taxonomy" id="2899263"/>
    <lineage>
        <taxon>Bacteria</taxon>
        <taxon>Pseudomonadati</taxon>
        <taxon>Pseudomonadota</taxon>
        <taxon>Betaproteobacteria</taxon>
        <taxon>Nitrosomonadales</taxon>
        <taxon>Sterolibacteriaceae</taxon>
        <taxon>Candidatus Methylophosphatis</taxon>
    </lineage>
</organism>
<gene>
    <name evidence="2" type="ORF">IPH26_12630</name>
</gene>
<sequence>MKIASKFVVISTLAVASMSGFAAGGGGGAPEIVSGARVTVSNNKALRIVSGGADVGVGAGGLLGKLAGAKVQVDASGETNVNSVILSNGGKIAGTVLVDSNKAEDVYNLGGGTMNVNSVVLK</sequence>
<dbReference type="AlphaFoldDB" id="A0A9D7E9U4"/>
<reference evidence="2" key="1">
    <citation type="submission" date="2020-10" db="EMBL/GenBank/DDBJ databases">
        <title>Connecting structure to function with the recovery of over 1000 high-quality activated sludge metagenome-assembled genomes encoding full-length rRNA genes using long-read sequencing.</title>
        <authorList>
            <person name="Singleton C.M."/>
            <person name="Petriglieri F."/>
            <person name="Kristensen J.M."/>
            <person name="Kirkegaard R.H."/>
            <person name="Michaelsen T.Y."/>
            <person name="Andersen M.H."/>
            <person name="Karst S.M."/>
            <person name="Dueholm M.S."/>
            <person name="Nielsen P.H."/>
            <person name="Albertsen M."/>
        </authorList>
    </citation>
    <scope>NUCLEOTIDE SEQUENCE</scope>
    <source>
        <strain evidence="2">Bjer_18-Q3-R1-45_BAT3C.347</strain>
    </source>
</reference>
<feature type="signal peptide" evidence="1">
    <location>
        <begin position="1"/>
        <end position="22"/>
    </location>
</feature>
<feature type="chain" id="PRO_5038615039" evidence="1">
    <location>
        <begin position="23"/>
        <end position="122"/>
    </location>
</feature>
<evidence type="ECO:0000313" key="3">
    <source>
        <dbReference type="Proteomes" id="UP000807785"/>
    </source>
</evidence>
<proteinExistence type="predicted"/>
<dbReference type="EMBL" id="JADJEV010000003">
    <property type="protein sequence ID" value="MBK6973742.1"/>
    <property type="molecule type" value="Genomic_DNA"/>
</dbReference>